<dbReference type="Proteomes" id="UP000515789">
    <property type="component" value="Chromosome"/>
</dbReference>
<dbReference type="AlphaFoldDB" id="A0A7G5MS65"/>
<evidence type="ECO:0000313" key="3">
    <source>
        <dbReference type="Proteomes" id="UP000515789"/>
    </source>
</evidence>
<dbReference type="PANTHER" id="PTHR43404:SF2">
    <property type="entry name" value="LIPOPOLYSACCHARIDE CHOLINEPHOSPHOTRANSFERASE LICD"/>
    <property type="match status" value="1"/>
</dbReference>
<proteinExistence type="predicted"/>
<dbReference type="InterPro" id="IPR007074">
    <property type="entry name" value="LicD/FKTN/FKRP_NTP_transf"/>
</dbReference>
<accession>A0A7G5MS65</accession>
<dbReference type="GeneID" id="75055493"/>
<dbReference type="InterPro" id="IPR052942">
    <property type="entry name" value="LPS_cholinephosphotransferase"/>
</dbReference>
<dbReference type="Gene3D" id="3.30.460.40">
    <property type="match status" value="1"/>
</dbReference>
<organism evidence="2 3">
    <name type="scientific">Blautia producta</name>
    <dbReference type="NCBI Taxonomy" id="33035"/>
    <lineage>
        <taxon>Bacteria</taxon>
        <taxon>Bacillati</taxon>
        <taxon>Bacillota</taxon>
        <taxon>Clostridia</taxon>
        <taxon>Lachnospirales</taxon>
        <taxon>Lachnospiraceae</taxon>
        <taxon>Blautia</taxon>
    </lineage>
</organism>
<evidence type="ECO:0000259" key="1">
    <source>
        <dbReference type="Pfam" id="PF04991"/>
    </source>
</evidence>
<dbReference type="Pfam" id="PF04991">
    <property type="entry name" value="LicD"/>
    <property type="match status" value="1"/>
</dbReference>
<dbReference type="SUPFAM" id="SSF81301">
    <property type="entry name" value="Nucleotidyltransferase"/>
    <property type="match status" value="1"/>
</dbReference>
<feature type="domain" description="LicD/FKTN/FKRP nucleotidyltransferase" evidence="1">
    <location>
        <begin position="23"/>
        <end position="238"/>
    </location>
</feature>
<evidence type="ECO:0000313" key="2">
    <source>
        <dbReference type="EMBL" id="QMW77458.1"/>
    </source>
</evidence>
<sequence length="261" mass="31002">MDNSLKKYQEHLLEMLIEFQRFCEEHNIKFFLVGGSALGAFRHHGFIPWDDDIDVAMFRDDFEKMEAFMESNNNKLKDMDYSPVEKKILPEAPIGHLYDFKITELRIHAPKIDIHPIDGVPCSKIQRMLQKYLSLIYYLGIYHLPVKNKGKFARDSSKILLKIIPEKMWKIIIRFCKNYITKWNTEKSNNVCSLFGVAGYSREIMPKDWLIPLQKVKFGISEFWAPSMQDKYLTQLYGDWKKLPDNQYRKPQHDSYLYCKL</sequence>
<dbReference type="PANTHER" id="PTHR43404">
    <property type="entry name" value="LIPOPOLYSACCHARIDE CHOLINEPHOSPHOTRANSFERASE LICD"/>
    <property type="match status" value="1"/>
</dbReference>
<dbReference type="EMBL" id="CP039126">
    <property type="protein sequence ID" value="QMW77458.1"/>
    <property type="molecule type" value="Genomic_DNA"/>
</dbReference>
<name>A0A7G5MS65_9FIRM</name>
<dbReference type="InterPro" id="IPR043519">
    <property type="entry name" value="NT_sf"/>
</dbReference>
<gene>
    <name evidence="2" type="ORF">E5259_07540</name>
</gene>
<dbReference type="GO" id="GO:0009100">
    <property type="term" value="P:glycoprotein metabolic process"/>
    <property type="evidence" value="ECO:0007669"/>
    <property type="project" value="UniProtKB-ARBA"/>
</dbReference>
<protein>
    <submittedName>
        <fullName evidence="2">LicD family protein</fullName>
    </submittedName>
</protein>
<reference evidence="2 3" key="1">
    <citation type="submission" date="2019-04" db="EMBL/GenBank/DDBJ databases">
        <authorList>
            <person name="Schori C."/>
            <person name="Ahrens C."/>
        </authorList>
    </citation>
    <scope>NUCLEOTIDE SEQUENCE [LARGE SCALE GENOMIC DNA]</scope>
    <source>
        <strain evidence="2 3">DSM 2950</strain>
    </source>
</reference>
<dbReference type="RefSeq" id="WP_018598458.1">
    <property type="nucleotide sequence ID" value="NZ_AP031416.1"/>
</dbReference>